<evidence type="ECO:0000259" key="6">
    <source>
        <dbReference type="PROSITE" id="PS50808"/>
    </source>
</evidence>
<evidence type="ECO:0000256" key="1">
    <source>
        <dbReference type="ARBA" id="ARBA00022723"/>
    </source>
</evidence>
<gene>
    <name evidence="7" type="ORF">MKW98_022379</name>
</gene>
<feature type="domain" description="BED-type" evidence="6">
    <location>
        <begin position="30"/>
        <end position="89"/>
    </location>
</feature>
<evidence type="ECO:0000256" key="3">
    <source>
        <dbReference type="ARBA" id="ARBA00022833"/>
    </source>
</evidence>
<comment type="caution">
    <text evidence="7">The sequence shown here is derived from an EMBL/GenBank/DDBJ whole genome shotgun (WGS) entry which is preliminary data.</text>
</comment>
<dbReference type="PANTHER" id="PTHR34396">
    <property type="entry name" value="OS03G0264950 PROTEIN-RELATED"/>
    <property type="match status" value="1"/>
</dbReference>
<dbReference type="GO" id="GO:0005634">
    <property type="term" value="C:nucleus"/>
    <property type="evidence" value="ECO:0007669"/>
    <property type="project" value="TreeGrafter"/>
</dbReference>
<protein>
    <recommendedName>
        <fullName evidence="6">BED-type domain-containing protein</fullName>
    </recommendedName>
</protein>
<dbReference type="InterPro" id="IPR003656">
    <property type="entry name" value="Znf_BED"/>
</dbReference>
<dbReference type="SMART" id="SM00614">
    <property type="entry name" value="ZnF_BED"/>
    <property type="match status" value="1"/>
</dbReference>
<keyword evidence="3" id="KW-0862">Zinc</keyword>
<dbReference type="Proteomes" id="UP001202328">
    <property type="component" value="Unassembled WGS sequence"/>
</dbReference>
<sequence>MQRWASTVASPPPPPPPSSQPGISGSKKRKRTSWVWKHFVMSFDAYGNEWAKCNYCEAGSGRYRVGGKDYGITNLNYHLTKCNKYKDTLESRSSGQHSLAFQPIMEDEQQIVWVTFCQEACRRALIKFIVTDEQSF</sequence>
<feature type="region of interest" description="Disordered" evidence="5">
    <location>
        <begin position="1"/>
        <end position="29"/>
    </location>
</feature>
<dbReference type="GO" id="GO:1990837">
    <property type="term" value="F:sequence-specific double-stranded DNA binding"/>
    <property type="evidence" value="ECO:0007669"/>
    <property type="project" value="TreeGrafter"/>
</dbReference>
<organism evidence="7 8">
    <name type="scientific">Papaver atlanticum</name>
    <dbReference type="NCBI Taxonomy" id="357466"/>
    <lineage>
        <taxon>Eukaryota</taxon>
        <taxon>Viridiplantae</taxon>
        <taxon>Streptophyta</taxon>
        <taxon>Embryophyta</taxon>
        <taxon>Tracheophyta</taxon>
        <taxon>Spermatophyta</taxon>
        <taxon>Magnoliopsida</taxon>
        <taxon>Ranunculales</taxon>
        <taxon>Papaveraceae</taxon>
        <taxon>Papaveroideae</taxon>
        <taxon>Papaver</taxon>
    </lineage>
</organism>
<keyword evidence="8" id="KW-1185">Reference proteome</keyword>
<evidence type="ECO:0000313" key="7">
    <source>
        <dbReference type="EMBL" id="KAI3915421.1"/>
    </source>
</evidence>
<dbReference type="PANTHER" id="PTHR34396:SF27">
    <property type="entry name" value="OS08G0208700 PROTEIN"/>
    <property type="match status" value="1"/>
</dbReference>
<dbReference type="GO" id="GO:0008270">
    <property type="term" value="F:zinc ion binding"/>
    <property type="evidence" value="ECO:0007669"/>
    <property type="project" value="UniProtKB-KW"/>
</dbReference>
<feature type="compositionally biased region" description="Pro residues" evidence="5">
    <location>
        <begin position="10"/>
        <end position="19"/>
    </location>
</feature>
<keyword evidence="1" id="KW-0479">Metal-binding</keyword>
<evidence type="ECO:0000256" key="2">
    <source>
        <dbReference type="ARBA" id="ARBA00022771"/>
    </source>
</evidence>
<proteinExistence type="predicted"/>
<dbReference type="AlphaFoldDB" id="A0AAD4XHR5"/>
<accession>A0AAD4XHR5</accession>
<dbReference type="InterPro" id="IPR053031">
    <property type="entry name" value="Cuticle_assoc_protein"/>
</dbReference>
<dbReference type="PROSITE" id="PS50808">
    <property type="entry name" value="ZF_BED"/>
    <property type="match status" value="1"/>
</dbReference>
<keyword evidence="2 4" id="KW-0863">Zinc-finger</keyword>
<evidence type="ECO:0000256" key="5">
    <source>
        <dbReference type="SAM" id="MobiDB-lite"/>
    </source>
</evidence>
<reference evidence="7" key="1">
    <citation type="submission" date="2022-04" db="EMBL/GenBank/DDBJ databases">
        <title>A functionally conserved STORR gene fusion in Papaver species that diverged 16.8 million years ago.</title>
        <authorList>
            <person name="Catania T."/>
        </authorList>
    </citation>
    <scope>NUCLEOTIDE SEQUENCE</scope>
    <source>
        <strain evidence="7">S-188037</strain>
    </source>
</reference>
<evidence type="ECO:0000256" key="4">
    <source>
        <dbReference type="PROSITE-ProRule" id="PRU00027"/>
    </source>
</evidence>
<dbReference type="EMBL" id="JAJJMB010009159">
    <property type="protein sequence ID" value="KAI3915421.1"/>
    <property type="molecule type" value="Genomic_DNA"/>
</dbReference>
<dbReference type="GO" id="GO:0006357">
    <property type="term" value="P:regulation of transcription by RNA polymerase II"/>
    <property type="evidence" value="ECO:0007669"/>
    <property type="project" value="TreeGrafter"/>
</dbReference>
<evidence type="ECO:0000313" key="8">
    <source>
        <dbReference type="Proteomes" id="UP001202328"/>
    </source>
</evidence>
<name>A0AAD4XHR5_9MAGN</name>